<dbReference type="AlphaFoldDB" id="A0AAD5K725"/>
<evidence type="ECO:0000256" key="1">
    <source>
        <dbReference type="SAM" id="Phobius"/>
    </source>
</evidence>
<name>A0AAD5K725_9FUNG</name>
<dbReference type="Proteomes" id="UP001209540">
    <property type="component" value="Unassembled WGS sequence"/>
</dbReference>
<protein>
    <submittedName>
        <fullName evidence="2">Uncharacterized protein</fullName>
    </submittedName>
</protein>
<proteinExistence type="predicted"/>
<accession>A0AAD5K725</accession>
<evidence type="ECO:0000313" key="2">
    <source>
        <dbReference type="EMBL" id="KAI9272640.1"/>
    </source>
</evidence>
<organism evidence="2 3">
    <name type="scientific">Phascolomyces articulosus</name>
    <dbReference type="NCBI Taxonomy" id="60185"/>
    <lineage>
        <taxon>Eukaryota</taxon>
        <taxon>Fungi</taxon>
        <taxon>Fungi incertae sedis</taxon>
        <taxon>Mucoromycota</taxon>
        <taxon>Mucoromycotina</taxon>
        <taxon>Mucoromycetes</taxon>
        <taxon>Mucorales</taxon>
        <taxon>Lichtheimiaceae</taxon>
        <taxon>Phascolomyces</taxon>
    </lineage>
</organism>
<dbReference type="EMBL" id="JAIXMP010000005">
    <property type="protein sequence ID" value="KAI9272640.1"/>
    <property type="molecule type" value="Genomic_DNA"/>
</dbReference>
<reference evidence="2" key="1">
    <citation type="journal article" date="2022" name="IScience">
        <title>Evolution of zygomycete secretomes and the origins of terrestrial fungal ecologies.</title>
        <authorList>
            <person name="Chang Y."/>
            <person name="Wang Y."/>
            <person name="Mondo S."/>
            <person name="Ahrendt S."/>
            <person name="Andreopoulos W."/>
            <person name="Barry K."/>
            <person name="Beard J."/>
            <person name="Benny G.L."/>
            <person name="Blankenship S."/>
            <person name="Bonito G."/>
            <person name="Cuomo C."/>
            <person name="Desiro A."/>
            <person name="Gervers K.A."/>
            <person name="Hundley H."/>
            <person name="Kuo A."/>
            <person name="LaButti K."/>
            <person name="Lang B.F."/>
            <person name="Lipzen A."/>
            <person name="O'Donnell K."/>
            <person name="Pangilinan J."/>
            <person name="Reynolds N."/>
            <person name="Sandor L."/>
            <person name="Smith M.E."/>
            <person name="Tsang A."/>
            <person name="Grigoriev I.V."/>
            <person name="Stajich J.E."/>
            <person name="Spatafora J.W."/>
        </authorList>
    </citation>
    <scope>NUCLEOTIDE SEQUENCE</scope>
    <source>
        <strain evidence="2">RSA 2281</strain>
    </source>
</reference>
<keyword evidence="1" id="KW-1133">Transmembrane helix</keyword>
<keyword evidence="3" id="KW-1185">Reference proteome</keyword>
<gene>
    <name evidence="2" type="ORF">BDA99DRAFT_568987</name>
</gene>
<reference evidence="2" key="2">
    <citation type="submission" date="2023-02" db="EMBL/GenBank/DDBJ databases">
        <authorList>
            <consortium name="DOE Joint Genome Institute"/>
            <person name="Mondo S.J."/>
            <person name="Chang Y."/>
            <person name="Wang Y."/>
            <person name="Ahrendt S."/>
            <person name="Andreopoulos W."/>
            <person name="Barry K."/>
            <person name="Beard J."/>
            <person name="Benny G.L."/>
            <person name="Blankenship S."/>
            <person name="Bonito G."/>
            <person name="Cuomo C."/>
            <person name="Desiro A."/>
            <person name="Gervers K.A."/>
            <person name="Hundley H."/>
            <person name="Kuo A."/>
            <person name="LaButti K."/>
            <person name="Lang B.F."/>
            <person name="Lipzen A."/>
            <person name="O'Donnell K."/>
            <person name="Pangilinan J."/>
            <person name="Reynolds N."/>
            <person name="Sandor L."/>
            <person name="Smith M.W."/>
            <person name="Tsang A."/>
            <person name="Grigoriev I.V."/>
            <person name="Stajich J.E."/>
            <person name="Spatafora J.W."/>
        </authorList>
    </citation>
    <scope>NUCLEOTIDE SEQUENCE</scope>
    <source>
        <strain evidence="2">RSA 2281</strain>
    </source>
</reference>
<keyword evidence="1" id="KW-0812">Transmembrane</keyword>
<keyword evidence="1" id="KW-0472">Membrane</keyword>
<comment type="caution">
    <text evidence="2">The sequence shown here is derived from an EMBL/GenBank/DDBJ whole genome shotgun (WGS) entry which is preliminary data.</text>
</comment>
<evidence type="ECO:0000313" key="3">
    <source>
        <dbReference type="Proteomes" id="UP001209540"/>
    </source>
</evidence>
<feature type="transmembrane region" description="Helical" evidence="1">
    <location>
        <begin position="79"/>
        <end position="99"/>
    </location>
</feature>
<sequence length="104" mass="11847">MLDTTDSQRISFKIPTYDESKDTKSWISLFERTIESLYGAFADSKGKIMEGPLTTIKQSQDDILAKTTWNDGLKKYKMLAIQLVKTLFTLCLTCVVIIFEAQLL</sequence>